<proteinExistence type="predicted"/>
<organism evidence="1 2">
    <name type="scientific">Thalassobacterium sedimentorum</name>
    <dbReference type="NCBI Taxonomy" id="3041258"/>
    <lineage>
        <taxon>Bacteria</taxon>
        <taxon>Pseudomonadati</taxon>
        <taxon>Verrucomicrobiota</taxon>
        <taxon>Opitutia</taxon>
        <taxon>Puniceicoccales</taxon>
        <taxon>Coraliomargaritaceae</taxon>
        <taxon>Thalassobacterium</taxon>
    </lineage>
</organism>
<name>A0ABU1AKT6_9BACT</name>
<comment type="caution">
    <text evidence="1">The sequence shown here is derived from an EMBL/GenBank/DDBJ whole genome shotgun (WGS) entry which is preliminary data.</text>
</comment>
<dbReference type="EMBL" id="JARXIC010000024">
    <property type="protein sequence ID" value="MDQ8195425.1"/>
    <property type="molecule type" value="Genomic_DNA"/>
</dbReference>
<protein>
    <submittedName>
        <fullName evidence="1">Uncharacterized protein</fullName>
    </submittedName>
</protein>
<reference evidence="1 2" key="1">
    <citation type="submission" date="2023-04" db="EMBL/GenBank/DDBJ databases">
        <title>A novel bacteria isolated from coastal sediment.</title>
        <authorList>
            <person name="Liu X.-J."/>
            <person name="Du Z.-J."/>
        </authorList>
    </citation>
    <scope>NUCLEOTIDE SEQUENCE [LARGE SCALE GENOMIC DNA]</scope>
    <source>
        <strain evidence="1 2">SDUM461004</strain>
    </source>
</reference>
<evidence type="ECO:0000313" key="2">
    <source>
        <dbReference type="Proteomes" id="UP001243717"/>
    </source>
</evidence>
<sequence length="45" mass="4858">MKSLLSTLFLNLGMHKKSAHVDQVLSQSEEKTSVDAATPTCLPTV</sequence>
<evidence type="ECO:0000313" key="1">
    <source>
        <dbReference type="EMBL" id="MDQ8195425.1"/>
    </source>
</evidence>
<dbReference type="Proteomes" id="UP001243717">
    <property type="component" value="Unassembled WGS sequence"/>
</dbReference>
<gene>
    <name evidence="1" type="ORF">QEH59_13395</name>
</gene>
<accession>A0ABU1AKT6</accession>
<keyword evidence="2" id="KW-1185">Reference proteome</keyword>